<evidence type="ECO:0000256" key="5">
    <source>
        <dbReference type="ARBA" id="ARBA00022801"/>
    </source>
</evidence>
<evidence type="ECO:0000256" key="2">
    <source>
        <dbReference type="ARBA" id="ARBA00007249"/>
    </source>
</evidence>
<evidence type="ECO:0000256" key="12">
    <source>
        <dbReference type="SAM" id="MobiDB-lite"/>
    </source>
</evidence>
<organism evidence="14 15">
    <name type="scientific">Candida theae</name>
    <dbReference type="NCBI Taxonomy" id="1198502"/>
    <lineage>
        <taxon>Eukaryota</taxon>
        <taxon>Fungi</taxon>
        <taxon>Dikarya</taxon>
        <taxon>Ascomycota</taxon>
        <taxon>Saccharomycotina</taxon>
        <taxon>Pichiomycetes</taxon>
        <taxon>Debaryomycetaceae</taxon>
        <taxon>Candida/Lodderomyces clade</taxon>
        <taxon>Candida</taxon>
    </lineage>
</organism>
<dbReference type="Pfam" id="PF00009">
    <property type="entry name" value="GTP_EFTU"/>
    <property type="match status" value="1"/>
</dbReference>
<evidence type="ECO:0000313" key="14">
    <source>
        <dbReference type="EMBL" id="KAI5965073.1"/>
    </source>
</evidence>
<evidence type="ECO:0000256" key="10">
    <source>
        <dbReference type="ARBA" id="ARBA00063537"/>
    </source>
</evidence>
<evidence type="ECO:0000256" key="3">
    <source>
        <dbReference type="ARBA" id="ARBA00022490"/>
    </source>
</evidence>
<dbReference type="SUPFAM" id="SSF52540">
    <property type="entry name" value="P-loop containing nucleoside triphosphate hydrolases"/>
    <property type="match status" value="1"/>
</dbReference>
<comment type="subcellular location">
    <subcellularLocation>
        <location evidence="1">Cytoplasm</location>
    </subcellularLocation>
</comment>
<comment type="catalytic activity">
    <reaction evidence="9">
        <text>GTP + H2O = GDP + phosphate + H(+)</text>
        <dbReference type="Rhea" id="RHEA:19669"/>
        <dbReference type="ChEBI" id="CHEBI:15377"/>
        <dbReference type="ChEBI" id="CHEBI:15378"/>
        <dbReference type="ChEBI" id="CHEBI:37565"/>
        <dbReference type="ChEBI" id="CHEBI:43474"/>
        <dbReference type="ChEBI" id="CHEBI:58189"/>
    </reaction>
    <physiologicalReaction direction="left-to-right" evidence="9">
        <dbReference type="Rhea" id="RHEA:19670"/>
    </physiologicalReaction>
</comment>
<evidence type="ECO:0000256" key="9">
    <source>
        <dbReference type="ARBA" id="ARBA00049117"/>
    </source>
</evidence>
<keyword evidence="15" id="KW-1185">Reference proteome</keyword>
<evidence type="ECO:0000259" key="13">
    <source>
        <dbReference type="PROSITE" id="PS51722"/>
    </source>
</evidence>
<dbReference type="PANTHER" id="PTHR23115">
    <property type="entry name" value="TRANSLATION FACTOR"/>
    <property type="match status" value="1"/>
</dbReference>
<evidence type="ECO:0000256" key="1">
    <source>
        <dbReference type="ARBA" id="ARBA00004496"/>
    </source>
</evidence>
<dbReference type="EMBL" id="JAIHNG010000046">
    <property type="protein sequence ID" value="KAI5965073.1"/>
    <property type="molecule type" value="Genomic_DNA"/>
</dbReference>
<keyword evidence="4" id="KW-0547">Nucleotide-binding</keyword>
<dbReference type="GO" id="GO:0005525">
    <property type="term" value="F:GTP binding"/>
    <property type="evidence" value="ECO:0007669"/>
    <property type="project" value="UniProtKB-KW"/>
</dbReference>
<gene>
    <name evidence="14" type="ORF">KGF57_000866</name>
</gene>
<dbReference type="InterPro" id="IPR009000">
    <property type="entry name" value="Transl_B-barrel_sf"/>
</dbReference>
<evidence type="ECO:0000256" key="7">
    <source>
        <dbReference type="ARBA" id="ARBA00022917"/>
    </source>
</evidence>
<dbReference type="SUPFAM" id="SSF50447">
    <property type="entry name" value="Translation proteins"/>
    <property type="match status" value="1"/>
</dbReference>
<dbReference type="Pfam" id="PF08938">
    <property type="entry name" value="HBS1_N"/>
    <property type="match status" value="1"/>
</dbReference>
<dbReference type="AlphaFoldDB" id="A0AAD5BI48"/>
<keyword evidence="5" id="KW-0378">Hydrolase</keyword>
<dbReference type="InterPro" id="IPR054696">
    <property type="entry name" value="GTP-eEF1A_C"/>
</dbReference>
<dbReference type="GO" id="GO:0005737">
    <property type="term" value="C:cytoplasm"/>
    <property type="evidence" value="ECO:0007669"/>
    <property type="project" value="UniProtKB-SubCell"/>
</dbReference>
<dbReference type="FunFam" id="2.40.30.10:FF:000070">
    <property type="entry name" value="Translation elongation factor EF-1 subunit"/>
    <property type="match status" value="1"/>
</dbReference>
<keyword evidence="7" id="KW-0648">Protein biosynthesis</keyword>
<dbReference type="Proteomes" id="UP001204833">
    <property type="component" value="Unassembled WGS sequence"/>
</dbReference>
<proteinExistence type="inferred from homology"/>
<keyword evidence="3" id="KW-0963">Cytoplasm</keyword>
<evidence type="ECO:0000256" key="11">
    <source>
        <dbReference type="ARBA" id="ARBA00074866"/>
    </source>
</evidence>
<dbReference type="GeneID" id="76148925"/>
<evidence type="ECO:0000256" key="6">
    <source>
        <dbReference type="ARBA" id="ARBA00022845"/>
    </source>
</evidence>
<feature type="domain" description="Tr-type G" evidence="13">
    <location>
        <begin position="270"/>
        <end position="497"/>
    </location>
</feature>
<dbReference type="GO" id="GO:1990533">
    <property type="term" value="C:Dom34-Hbs1 complex"/>
    <property type="evidence" value="ECO:0007669"/>
    <property type="project" value="UniProtKB-ARBA"/>
</dbReference>
<dbReference type="PRINTS" id="PR00315">
    <property type="entry name" value="ELONGATNFCT"/>
</dbReference>
<comment type="similarity">
    <text evidence="2">Belongs to the TRAFAC class translation factor GTPase superfamily. Classic translation factor GTPase family. EF-Tu/EF-1A subfamily.</text>
</comment>
<dbReference type="SUPFAM" id="SSF50465">
    <property type="entry name" value="EF-Tu/eEF-1alpha/eIF2-gamma C-terminal domain"/>
    <property type="match status" value="1"/>
</dbReference>
<dbReference type="CDD" id="cd01883">
    <property type="entry name" value="EF1_alpha"/>
    <property type="match status" value="1"/>
</dbReference>
<feature type="compositionally biased region" description="Low complexity" evidence="12">
    <location>
        <begin position="101"/>
        <end position="115"/>
    </location>
</feature>
<evidence type="ECO:0000256" key="4">
    <source>
        <dbReference type="ARBA" id="ARBA00022741"/>
    </source>
</evidence>
<sequence>MDYDEDELDYNSQEELEQFDEDKLTNEEYDLLHEVLPQLKAKLKSYNDDIPELALKEALYFNYFELEPSIEELKSSFKTRLARARSGQPSASILDQFTRNTSTSSEESSRSPSASILRKKHIKAETPARDVTESHRPSAQPVTSQPSFSFDIALDDSIILKSPIDEVSVFWFKDGSEDRKAKRRRLNESIFHPITDISLEKVAKAQNNFTKPSPDDEILNAQKQAFEGVGSLKIDDDPPKEKTANKVKETKAFKKVDIESELANNPQYSKRHKSFVVIGHVDAGKSTLMGRLLFDYGIVDAKTVNKLVKESEKIGKGSFALAWIMDQTEEERSHGVTVDICATDFEVATTKFTAIDAPGHRDFVPQLIGGVSNADFALLVVDSITGEFEAGFALDGQTKEHTILAKNLGIEKICVVVNKMDKEDWNENRFDTIKGQLFEFLTSSDVDFQPEQIDFIPISGLTGNNVVKRDPSIEQFQWYSGPTLGQYIENVPLSKPIQSSVSQEPFYFSVHDVYKDKGDLKVIGKVNSGFAQPGETVVFHPSEENLQISSIQVSQATVDFTVAGQLATLIFKSSQVSNESIDIVRNGDIVTKVNSSLKTVKSFVASVHLFNMDKPLLVGMPFVLFRNSSQVPARITQIIEITNSNKKKKKKQLHLTSKQDAIVQIEVDGGASLPLTTYQDNSKLGRIVLRREGQTIGAGKVTEL</sequence>
<dbReference type="FunFam" id="3.40.50.300:FF:000204">
    <property type="entry name" value="Translation elongation factor Tu"/>
    <property type="match status" value="1"/>
</dbReference>
<dbReference type="InterPro" id="IPR000795">
    <property type="entry name" value="T_Tr_GTP-bd_dom"/>
</dbReference>
<name>A0AAD5BI48_9ASCO</name>
<keyword evidence="8" id="KW-0342">GTP-binding</keyword>
<dbReference type="GO" id="GO:0006412">
    <property type="term" value="P:translation"/>
    <property type="evidence" value="ECO:0007669"/>
    <property type="project" value="UniProtKB-KW"/>
</dbReference>
<dbReference type="Pfam" id="PF22594">
    <property type="entry name" value="GTP-eEF1A_C"/>
    <property type="match status" value="1"/>
</dbReference>
<dbReference type="InterPro" id="IPR015033">
    <property type="entry name" value="HBS1-like_N"/>
</dbReference>
<comment type="caution">
    <text evidence="14">The sequence shown here is derived from an EMBL/GenBank/DDBJ whole genome shotgun (WGS) entry which is preliminary data.</text>
</comment>
<feature type="compositionally biased region" description="Basic and acidic residues" evidence="12">
    <location>
        <begin position="123"/>
        <end position="136"/>
    </location>
</feature>
<dbReference type="GO" id="GO:0006417">
    <property type="term" value="P:regulation of translation"/>
    <property type="evidence" value="ECO:0007669"/>
    <property type="project" value="UniProtKB-KW"/>
</dbReference>
<dbReference type="Gene3D" id="2.40.30.10">
    <property type="entry name" value="Translation factors"/>
    <property type="match status" value="2"/>
</dbReference>
<evidence type="ECO:0000256" key="8">
    <source>
        <dbReference type="ARBA" id="ARBA00023134"/>
    </source>
</evidence>
<dbReference type="GO" id="GO:0003924">
    <property type="term" value="F:GTPase activity"/>
    <property type="evidence" value="ECO:0007669"/>
    <property type="project" value="InterPro"/>
</dbReference>
<reference evidence="14 15" key="1">
    <citation type="journal article" date="2022" name="DNA Res.">
        <title>Genome analysis of five recently described species of the CUG-Ser clade uncovers Candida theae as a new hybrid lineage with pathogenic potential in the Candida parapsilosis species complex.</title>
        <authorList>
            <person name="Mixao V."/>
            <person name="Del Olmo V."/>
            <person name="Hegedusova E."/>
            <person name="Saus E."/>
            <person name="Pryszcz L."/>
            <person name="Cillingova A."/>
            <person name="Nosek J."/>
            <person name="Gabaldon T."/>
        </authorList>
    </citation>
    <scope>NUCLEOTIDE SEQUENCE [LARGE SCALE GENOMIC DNA]</scope>
    <source>
        <strain evidence="14 15">CBS 12239</strain>
    </source>
</reference>
<dbReference type="RefSeq" id="XP_051610640.1">
    <property type="nucleotide sequence ID" value="XM_051755379.1"/>
</dbReference>
<keyword evidence="6" id="KW-0810">Translation regulation</keyword>
<dbReference type="PROSITE" id="PS51722">
    <property type="entry name" value="G_TR_2"/>
    <property type="match status" value="1"/>
</dbReference>
<dbReference type="CDD" id="cd04093">
    <property type="entry name" value="HBS1_C_III"/>
    <property type="match status" value="1"/>
</dbReference>
<dbReference type="InterPro" id="IPR027417">
    <property type="entry name" value="P-loop_NTPase"/>
</dbReference>
<feature type="region of interest" description="Disordered" evidence="12">
    <location>
        <begin position="92"/>
        <end position="146"/>
    </location>
</feature>
<dbReference type="InterPro" id="IPR009001">
    <property type="entry name" value="Transl_elong_EF1A/Init_IF2_C"/>
</dbReference>
<accession>A0AAD5BI48</accession>
<dbReference type="InterPro" id="IPR050100">
    <property type="entry name" value="TRAFAC_GTPase_members"/>
</dbReference>
<comment type="subunit">
    <text evidence="10">Component of the Dom34-Hbs1 complex, also named Pelota-HBS1L complex, composed of dom34 and hbs1.</text>
</comment>
<evidence type="ECO:0000313" key="15">
    <source>
        <dbReference type="Proteomes" id="UP001204833"/>
    </source>
</evidence>
<dbReference type="Gene3D" id="3.40.50.300">
    <property type="entry name" value="P-loop containing nucleotide triphosphate hydrolases"/>
    <property type="match status" value="1"/>
</dbReference>
<protein>
    <recommendedName>
        <fullName evidence="11">Elongation factor 1 alpha-like protein</fullName>
    </recommendedName>
</protein>